<evidence type="ECO:0000313" key="4">
    <source>
        <dbReference type="Proteomes" id="UP000008066"/>
    </source>
</evidence>
<dbReference type="Gene3D" id="6.10.280.230">
    <property type="match status" value="1"/>
</dbReference>
<protein>
    <submittedName>
        <fullName evidence="3">Uncharacterized protein</fullName>
    </submittedName>
</protein>
<dbReference type="eggNOG" id="ENOG502S3XI">
    <property type="taxonomic scope" value="Eukaryota"/>
</dbReference>
<feature type="region of interest" description="Disordered" evidence="2">
    <location>
        <begin position="33"/>
        <end position="56"/>
    </location>
</feature>
<feature type="coiled-coil region" evidence="1">
    <location>
        <begin position="295"/>
        <end position="326"/>
    </location>
</feature>
<organism evidence="4">
    <name type="scientific">Chaetomium thermophilum (strain DSM 1495 / CBS 144.50 / IMI 039719)</name>
    <name type="common">Thermochaetoides thermophila</name>
    <dbReference type="NCBI Taxonomy" id="759272"/>
    <lineage>
        <taxon>Eukaryota</taxon>
        <taxon>Fungi</taxon>
        <taxon>Dikarya</taxon>
        <taxon>Ascomycota</taxon>
        <taxon>Pezizomycotina</taxon>
        <taxon>Sordariomycetes</taxon>
        <taxon>Sordariomycetidae</taxon>
        <taxon>Sordariales</taxon>
        <taxon>Chaetomiaceae</taxon>
        <taxon>Thermochaetoides</taxon>
    </lineage>
</organism>
<dbReference type="GO" id="GO:0005777">
    <property type="term" value="C:peroxisome"/>
    <property type="evidence" value="ECO:0007669"/>
    <property type="project" value="UniProtKB-SubCell"/>
</dbReference>
<dbReference type="OMA" id="DHHWDEM"/>
<evidence type="ECO:0000256" key="1">
    <source>
        <dbReference type="SAM" id="Coils"/>
    </source>
</evidence>
<dbReference type="EMBL" id="GL988043">
    <property type="protein sequence ID" value="EGS19631.1"/>
    <property type="molecule type" value="Genomic_DNA"/>
</dbReference>
<evidence type="ECO:0000313" key="3">
    <source>
        <dbReference type="EMBL" id="EGS19631.1"/>
    </source>
</evidence>
<dbReference type="RefSeq" id="XP_006694516.1">
    <property type="nucleotide sequence ID" value="XM_006694453.1"/>
</dbReference>
<dbReference type="Proteomes" id="UP000008066">
    <property type="component" value="Unassembled WGS sequence"/>
</dbReference>
<sequence>MADSMCGPSNGAKNLLAHVDRDRTLHQDRLVNGAQAGPGSVSRASHTHPSARSPDLVRSGGHGLLTLLLLFVFQTFRSQGPISHGSDAAFANFQQGIAPMEPAMLPAMDMNALHHTASVRPVGPAGIAHHGPSTPAARLSQPATGGASHQDWVGQFHNMNLSAPTVAGPSTAMPAPATAAPLAQTMAMPPTMATPFGMPMFSPAPDFAFQQQAPAVQDPIEAALMNDDAFARAFEEYEQVAKEDDELAKALAEEKQKIANAEFIEAQDQWMAEHGPRAEQARSGAKTGPPTADEMEVIDHNLEELAREQEEKRRNDEELARAANEIVASVAGNQSEKFKKSKFFELMRRIAAHEVVVQGDNFVETATGETVNNEYPYEENEPEEYREGTSGANGAARPQA</sequence>
<reference evidence="3 4" key="1">
    <citation type="journal article" date="2011" name="Cell">
        <title>Insight into structure and assembly of the nuclear pore complex by utilizing the genome of a eukaryotic thermophile.</title>
        <authorList>
            <person name="Amlacher S."/>
            <person name="Sarges P."/>
            <person name="Flemming D."/>
            <person name="van Noort V."/>
            <person name="Kunze R."/>
            <person name="Devos D.P."/>
            <person name="Arumugam M."/>
            <person name="Bork P."/>
            <person name="Hurt E."/>
        </authorList>
    </citation>
    <scope>NUCLEOTIDE SEQUENCE [LARGE SCALE GENOMIC DNA]</scope>
    <source>
        <strain evidence="4">DSM 1495 / CBS 144.50 / IMI 039719</strain>
    </source>
</reference>
<proteinExistence type="predicted"/>
<feature type="region of interest" description="Disordered" evidence="2">
    <location>
        <begin position="123"/>
        <end position="150"/>
    </location>
</feature>
<dbReference type="STRING" id="759272.G0SA59"/>
<name>G0SA59_CHATD</name>
<dbReference type="GeneID" id="18258148"/>
<keyword evidence="4" id="KW-1185">Reference proteome</keyword>
<accession>G0SA59</accession>
<dbReference type="OrthoDB" id="5407351at2759"/>
<feature type="region of interest" description="Disordered" evidence="2">
    <location>
        <begin position="367"/>
        <end position="400"/>
    </location>
</feature>
<keyword evidence="1" id="KW-0175">Coiled coil</keyword>
<dbReference type="KEGG" id="cthr:CTHT_0041100"/>
<gene>
    <name evidence="3" type="ORF">CTHT_0041100</name>
</gene>
<dbReference type="HOGENOM" id="CLU_039527_0_0_1"/>
<evidence type="ECO:0000256" key="2">
    <source>
        <dbReference type="SAM" id="MobiDB-lite"/>
    </source>
</evidence>
<dbReference type="AlphaFoldDB" id="G0SA59"/>